<dbReference type="PIRSF" id="PIRSF000157">
    <property type="entry name" value="Oxoglu_dh_E1"/>
    <property type="match status" value="1"/>
</dbReference>
<evidence type="ECO:0000313" key="12">
    <source>
        <dbReference type="EMBL" id="GAA6195859.1"/>
    </source>
</evidence>
<dbReference type="Gene3D" id="3.40.50.11610">
    <property type="entry name" value="Multifunctional 2-oxoglutarate metabolism enzyme, C-terminal domain"/>
    <property type="match status" value="1"/>
</dbReference>
<dbReference type="Pfam" id="PF00676">
    <property type="entry name" value="E1_dh"/>
    <property type="match status" value="1"/>
</dbReference>
<dbReference type="EMBL" id="BAABWU010000003">
    <property type="protein sequence ID" value="GAA6195859.1"/>
    <property type="molecule type" value="Genomic_DNA"/>
</dbReference>
<name>A0ABQ0AJ36_9RHOB</name>
<feature type="domain" description="Transketolase-like pyrimidine-binding" evidence="11">
    <location>
        <begin position="630"/>
        <end position="823"/>
    </location>
</feature>
<dbReference type="Gene3D" id="3.40.50.12470">
    <property type="match status" value="1"/>
</dbReference>
<dbReference type="Proteomes" id="UP001441944">
    <property type="component" value="Unassembled WGS sequence"/>
</dbReference>
<evidence type="ECO:0000256" key="9">
    <source>
        <dbReference type="ARBA" id="ARBA00023152"/>
    </source>
</evidence>
<evidence type="ECO:0000256" key="5">
    <source>
        <dbReference type="ARBA" id="ARBA00012280"/>
    </source>
</evidence>
<keyword evidence="9" id="KW-0324">Glycolysis</keyword>
<comment type="similarity">
    <text evidence="3">Belongs to the alpha-ketoglutarate dehydrogenase family.</text>
</comment>
<comment type="subunit">
    <text evidence="4">Homodimer. Part of the 2-oxoglutarate dehydrogenase (OGDH) complex composed of E1 (2-oxoglutarate dehydrogenase), E2 (dihydrolipoamide succinyltransferase) and E3 (dihydrolipoamide dehydrogenase); the complex contains multiple copies of the three enzymatic components (E1, E2 and E3).</text>
</comment>
<evidence type="ECO:0000256" key="3">
    <source>
        <dbReference type="ARBA" id="ARBA00006936"/>
    </source>
</evidence>
<comment type="cofactor">
    <cofactor evidence="1">
        <name>thiamine diphosphate</name>
        <dbReference type="ChEBI" id="CHEBI:58937"/>
    </cofactor>
</comment>
<evidence type="ECO:0000256" key="8">
    <source>
        <dbReference type="ARBA" id="ARBA00023052"/>
    </source>
</evidence>
<dbReference type="NCBIfam" id="TIGR00239">
    <property type="entry name" value="2oxo_dh_E1"/>
    <property type="match status" value="1"/>
</dbReference>
<dbReference type="Gene3D" id="3.40.50.970">
    <property type="match status" value="1"/>
</dbReference>
<dbReference type="NCBIfam" id="NF008907">
    <property type="entry name" value="PRK12270.1"/>
    <property type="match status" value="1"/>
</dbReference>
<dbReference type="InterPro" id="IPR031717">
    <property type="entry name" value="ODO-1/KGD_C"/>
</dbReference>
<evidence type="ECO:0000256" key="7">
    <source>
        <dbReference type="ARBA" id="ARBA00023002"/>
    </source>
</evidence>
<keyword evidence="13" id="KW-1185">Reference proteome</keyword>
<evidence type="ECO:0000256" key="1">
    <source>
        <dbReference type="ARBA" id="ARBA00001964"/>
    </source>
</evidence>
<dbReference type="SMART" id="SM00861">
    <property type="entry name" value="Transket_pyr"/>
    <property type="match status" value="1"/>
</dbReference>
<dbReference type="Pfam" id="PF16078">
    <property type="entry name" value="2-oxogl_dehyd_N"/>
    <property type="match status" value="1"/>
</dbReference>
<dbReference type="InterPro" id="IPR029061">
    <property type="entry name" value="THDP-binding"/>
</dbReference>
<evidence type="ECO:0000259" key="11">
    <source>
        <dbReference type="SMART" id="SM00861"/>
    </source>
</evidence>
<reference evidence="12 13" key="1">
    <citation type="submission" date="2024-04" db="EMBL/GenBank/DDBJ databases">
        <title>Draft genome sequence of Pseudophaeobacter arcticus NBRC 116598.</title>
        <authorList>
            <person name="Miyakawa T."/>
            <person name="Kusuya Y."/>
            <person name="Miura T."/>
        </authorList>
    </citation>
    <scope>NUCLEOTIDE SEQUENCE [LARGE SCALE GENOMIC DNA]</scope>
    <source>
        <strain evidence="12 13">SU-CL00105</strain>
    </source>
</reference>
<dbReference type="NCBIfam" id="NF006914">
    <property type="entry name" value="PRK09404.1"/>
    <property type="match status" value="1"/>
</dbReference>
<comment type="caution">
    <text evidence="12">The sequence shown here is derived from an EMBL/GenBank/DDBJ whole genome shotgun (WGS) entry which is preliminary data.</text>
</comment>
<accession>A0ABQ0AJ36</accession>
<evidence type="ECO:0000256" key="2">
    <source>
        <dbReference type="ARBA" id="ARBA00003906"/>
    </source>
</evidence>
<dbReference type="CDD" id="cd02016">
    <property type="entry name" value="TPP_E1_OGDC_like"/>
    <property type="match status" value="1"/>
</dbReference>
<dbReference type="SUPFAM" id="SSF52518">
    <property type="entry name" value="Thiamin diphosphate-binding fold (THDP-binding)"/>
    <property type="match status" value="2"/>
</dbReference>
<dbReference type="InterPro" id="IPR005475">
    <property type="entry name" value="Transketolase-like_Pyr-bd"/>
</dbReference>
<dbReference type="PANTHER" id="PTHR23152">
    <property type="entry name" value="2-OXOGLUTARATE DEHYDROGENASE"/>
    <property type="match status" value="1"/>
</dbReference>
<evidence type="ECO:0000313" key="13">
    <source>
        <dbReference type="Proteomes" id="UP001441944"/>
    </source>
</evidence>
<organism evidence="12 13">
    <name type="scientific">Pseudophaeobacter arcticus</name>
    <dbReference type="NCBI Taxonomy" id="385492"/>
    <lineage>
        <taxon>Bacteria</taxon>
        <taxon>Pseudomonadati</taxon>
        <taxon>Pseudomonadota</taxon>
        <taxon>Alphaproteobacteria</taxon>
        <taxon>Rhodobacterales</taxon>
        <taxon>Paracoccaceae</taxon>
        <taxon>Pseudophaeobacter</taxon>
    </lineage>
</organism>
<evidence type="ECO:0000256" key="6">
    <source>
        <dbReference type="ARBA" id="ARBA00013321"/>
    </source>
</evidence>
<dbReference type="Pfam" id="PF02779">
    <property type="entry name" value="Transket_pyr"/>
    <property type="match status" value="1"/>
</dbReference>
<dbReference type="InterPro" id="IPR001017">
    <property type="entry name" value="DH_E1"/>
</dbReference>
<dbReference type="InterPro" id="IPR011603">
    <property type="entry name" value="2oxoglutarate_DH_E1"/>
</dbReference>
<dbReference type="Gene3D" id="1.10.287.1150">
    <property type="entry name" value="TPP helical domain"/>
    <property type="match status" value="1"/>
</dbReference>
<dbReference type="EC" id="1.2.4.2" evidence="5"/>
<dbReference type="InterPro" id="IPR032106">
    <property type="entry name" value="2-oxogl_dehyd_N"/>
</dbReference>
<keyword evidence="7" id="KW-0560">Oxidoreductase</keyword>
<comment type="function">
    <text evidence="2">E1 component of the 2-oxoglutarate dehydrogenase (OGDH) complex which catalyzes the decarboxylation of 2-oxoglutarate, the first step in the conversion of 2-oxoglutarate to succinyl-CoA and CO(2).</text>
</comment>
<dbReference type="PANTHER" id="PTHR23152:SF4">
    <property type="entry name" value="2-OXOADIPATE DEHYDROGENASE COMPLEX COMPONENT E1"/>
    <property type="match status" value="1"/>
</dbReference>
<dbReference type="Pfam" id="PF16870">
    <property type="entry name" value="OxoGdeHyase_C"/>
    <property type="match status" value="1"/>
</dbReference>
<protein>
    <recommendedName>
        <fullName evidence="6">2-oxoglutarate dehydrogenase E1 component</fullName>
        <ecNumber evidence="5">1.2.4.2</ecNumber>
    </recommendedName>
    <alternativeName>
        <fullName evidence="10">Alpha-ketoglutarate dehydrogenase</fullName>
    </alternativeName>
</protein>
<gene>
    <name evidence="12" type="ORF">NBRC116598_13030</name>
</gene>
<proteinExistence type="inferred from homology"/>
<dbReference type="RefSeq" id="WP_349376262.1">
    <property type="nucleotide sequence ID" value="NZ_BAABWU010000003.1"/>
</dbReference>
<evidence type="ECO:0000256" key="10">
    <source>
        <dbReference type="ARBA" id="ARBA00030680"/>
    </source>
</evidence>
<sequence length="983" mass="109564">MTDTSPNDLFHASSFMQGHNAEYLEQLYAQYAKDPNAVDAAWAEFFRQMGDAEPDVTAEAAGPSWARGDWPPAPNDDLTAALTGEWPAPVETKAAGKKIAEKAAKAGVEVSDEQIQRAVLDSIRALMLIRAYRIRGHLAADLDPLSMRSDAPHPELDPKSYGFMDADMDRPIFIDNVLGLQVASMRQIVDIVKRTYCGTFALQYMHISDPAQSAWLKERIEGYDKEITFTREGRKAILNKMVEAEGFEKFLHVKYMGTKRFGLDGGESLIPAMEQIIKRGGNLGVEEIVIGMPHRGRLSVLANVMQKPYRAIFNEFQGGSFKPEDVDGSGDVKYHLGASSDREFDGNTVHLSLTANPSHLEAVNPVVLGKVRAKQDQKNDDSRTKVLSILLHGDAAFAGQGVVAECFALSGLKGHKTGGTMHIVVNNQIGFTTAPHFSRSSPYPTDNALVVEAPIFHVNGDDPEAVVHAAKVATEFRQKFGKDVVLDIFCYRRFGHNEGDEPMFTNPLMYKKIKGHKTTLSLYTERLVKDGLIPEGEIEDMKAGFQAHLNEEFEIGKDYKPNKADWLDGRWSHLDKQDEDYQRGRTAIPPETMAEIGKSLASVPEGFPMHKTVGRFLAARGKMFETGTGIDWATGEALAFGSLLTEGYPVRLSGQDATRGTFSQRHSGIINQDTEERYFPLNNIREGQSQYDVIDSALSEYAVLGFEYGYSLAEPNALTLWEAQFGDFANGAQIMFDQFISSGESKWLRMSGLVCLMPHGFEGQGPEHSSARLERFLQMCGQDNWIVANCTTPANYFHILRRQLHRSFRKPLMLMTPKSLLRHKLAISNAEDFTTGSSFHRVLWDDAQQGNSDTQLAADDKIKRVVMCSGKVYYDLLEERDARGIDDVYLMRIEQFYPFPAISLVKELERFKGAEMVWCQEEPKNQGAWTFIEPNIEWVLSRIKAKHTRPTYVGRATSASPATGLASQHKAQQAALVNDALSI</sequence>
<evidence type="ECO:0000256" key="4">
    <source>
        <dbReference type="ARBA" id="ARBA00011301"/>
    </source>
</evidence>
<dbReference type="InterPro" id="IPR042179">
    <property type="entry name" value="KGD_C_sf"/>
</dbReference>
<keyword evidence="8" id="KW-0786">Thiamine pyrophosphate</keyword>